<gene>
    <name evidence="1" type="ORF">FPZ44_24450</name>
</gene>
<dbReference type="RefSeq" id="WP_144994916.1">
    <property type="nucleotide sequence ID" value="NZ_VNJK01000006.1"/>
</dbReference>
<dbReference type="EMBL" id="VNJK01000006">
    <property type="protein sequence ID" value="TVX86090.1"/>
    <property type="molecule type" value="Genomic_DNA"/>
</dbReference>
<dbReference type="OrthoDB" id="2651205at2"/>
<dbReference type="Proteomes" id="UP000318102">
    <property type="component" value="Unassembled WGS sequence"/>
</dbReference>
<keyword evidence="2" id="KW-1185">Reference proteome</keyword>
<protein>
    <submittedName>
        <fullName evidence="1">Uncharacterized protein</fullName>
    </submittedName>
</protein>
<proteinExistence type="predicted"/>
<comment type="caution">
    <text evidence="1">The sequence shown here is derived from an EMBL/GenBank/DDBJ whole genome shotgun (WGS) entry which is preliminary data.</text>
</comment>
<reference evidence="1 2" key="1">
    <citation type="submission" date="2019-07" db="EMBL/GenBank/DDBJ databases">
        <authorList>
            <person name="Kim J."/>
        </authorList>
    </citation>
    <scope>NUCLEOTIDE SEQUENCE [LARGE SCALE GENOMIC DNA]</scope>
    <source>
        <strain evidence="1 2">N4</strain>
    </source>
</reference>
<organism evidence="1 2">
    <name type="scientific">Paenibacillus agilis</name>
    <dbReference type="NCBI Taxonomy" id="3020863"/>
    <lineage>
        <taxon>Bacteria</taxon>
        <taxon>Bacillati</taxon>
        <taxon>Bacillota</taxon>
        <taxon>Bacilli</taxon>
        <taxon>Bacillales</taxon>
        <taxon>Paenibacillaceae</taxon>
        <taxon>Paenibacillus</taxon>
    </lineage>
</organism>
<name>A0A559IF00_9BACL</name>
<dbReference type="AlphaFoldDB" id="A0A559IF00"/>
<evidence type="ECO:0000313" key="2">
    <source>
        <dbReference type="Proteomes" id="UP000318102"/>
    </source>
</evidence>
<sequence>MATFEWGNVNIRGEVKIELGINDLLSFDVDGIPYSITLDTGTYVTVRELHTSEFVEALSQKVIAQQIPIDVLLGGSLDDQGKVNYIVFNHKNPNGKITNFRGTMKSLIFK</sequence>
<evidence type="ECO:0000313" key="1">
    <source>
        <dbReference type="EMBL" id="TVX86090.1"/>
    </source>
</evidence>
<accession>A0A559IF00</accession>